<feature type="region of interest" description="Disordered" evidence="1">
    <location>
        <begin position="1"/>
        <end position="161"/>
    </location>
</feature>
<evidence type="ECO:0000313" key="3">
    <source>
        <dbReference type="Proteomes" id="UP000182658"/>
    </source>
</evidence>
<reference evidence="2 3" key="1">
    <citation type="submission" date="2016-10" db="EMBL/GenBank/DDBJ databases">
        <title>Draft genome sequence of Coniochaeta ligniaria NRRL30616, a lignocellulolytic fungus for bioabatement of inhibitors in plant biomass hydrolysates.</title>
        <authorList>
            <consortium name="DOE Joint Genome Institute"/>
            <person name="Jimenez D.J."/>
            <person name="Hector R.E."/>
            <person name="Riley R."/>
            <person name="Sun H."/>
            <person name="Grigoriev I.V."/>
            <person name="Van Elsas J.D."/>
            <person name="Nichols N.N."/>
        </authorList>
    </citation>
    <scope>NUCLEOTIDE SEQUENCE [LARGE SCALE GENOMIC DNA]</scope>
    <source>
        <strain evidence="2 3">NRRL 30616</strain>
    </source>
</reference>
<evidence type="ECO:0000313" key="2">
    <source>
        <dbReference type="EMBL" id="OIW22742.1"/>
    </source>
</evidence>
<keyword evidence="3" id="KW-1185">Reference proteome</keyword>
<dbReference type="Proteomes" id="UP000182658">
    <property type="component" value="Unassembled WGS sequence"/>
</dbReference>
<proteinExistence type="predicted"/>
<dbReference type="InParanoid" id="A0A1J7I5D7"/>
<dbReference type="EMBL" id="KV875110">
    <property type="protein sequence ID" value="OIW22742.1"/>
    <property type="molecule type" value="Genomic_DNA"/>
</dbReference>
<feature type="compositionally biased region" description="Polar residues" evidence="1">
    <location>
        <begin position="80"/>
        <end position="90"/>
    </location>
</feature>
<name>A0A1J7I5D7_9PEZI</name>
<dbReference type="AlphaFoldDB" id="A0A1J7I5D7"/>
<feature type="compositionally biased region" description="Polar residues" evidence="1">
    <location>
        <begin position="56"/>
        <end position="67"/>
    </location>
</feature>
<feature type="compositionally biased region" description="Basic and acidic residues" evidence="1">
    <location>
        <begin position="127"/>
        <end position="149"/>
    </location>
</feature>
<protein>
    <submittedName>
        <fullName evidence="2">Uncharacterized protein</fullName>
    </submittedName>
</protein>
<feature type="compositionally biased region" description="Basic and acidic residues" evidence="1">
    <location>
        <begin position="7"/>
        <end position="16"/>
    </location>
</feature>
<gene>
    <name evidence="2" type="ORF">CONLIGDRAFT_147954</name>
</gene>
<organism evidence="2 3">
    <name type="scientific">Coniochaeta ligniaria NRRL 30616</name>
    <dbReference type="NCBI Taxonomy" id="1408157"/>
    <lineage>
        <taxon>Eukaryota</taxon>
        <taxon>Fungi</taxon>
        <taxon>Dikarya</taxon>
        <taxon>Ascomycota</taxon>
        <taxon>Pezizomycotina</taxon>
        <taxon>Sordariomycetes</taxon>
        <taxon>Sordariomycetidae</taxon>
        <taxon>Coniochaetales</taxon>
        <taxon>Coniochaetaceae</taxon>
        <taxon>Coniochaeta</taxon>
    </lineage>
</organism>
<sequence length="183" mass="19767">MASRNPDSLDHQDQFHARVPPTQTHGGRWHKPGNEQGKEAIPEFHAQTYPPGTAPPESTYQPHNTYETPVEGGPVDYPGATSQDVYNATGVQEGRPLQGQTGRELHGAHPGKRKKERSGLEGVGATGRDEPTVERKVREGAFDKEEAAKGQRGKSGAAEGGMAWEGVEAAQPYRAEHVSGRKT</sequence>
<evidence type="ECO:0000256" key="1">
    <source>
        <dbReference type="SAM" id="MobiDB-lite"/>
    </source>
</evidence>
<feature type="compositionally biased region" description="Basic and acidic residues" evidence="1">
    <location>
        <begin position="32"/>
        <end position="42"/>
    </location>
</feature>
<accession>A0A1J7I5D7</accession>
<dbReference type="OrthoDB" id="3260716at2759"/>